<feature type="region of interest" description="Disordered" evidence="1">
    <location>
        <begin position="1"/>
        <end position="35"/>
    </location>
</feature>
<keyword evidence="3" id="KW-1185">Reference proteome</keyword>
<organism evidence="2 3">
    <name type="scientific">Molorchus minor</name>
    <dbReference type="NCBI Taxonomy" id="1323400"/>
    <lineage>
        <taxon>Eukaryota</taxon>
        <taxon>Metazoa</taxon>
        <taxon>Ecdysozoa</taxon>
        <taxon>Arthropoda</taxon>
        <taxon>Hexapoda</taxon>
        <taxon>Insecta</taxon>
        <taxon>Pterygota</taxon>
        <taxon>Neoptera</taxon>
        <taxon>Endopterygota</taxon>
        <taxon>Coleoptera</taxon>
        <taxon>Polyphaga</taxon>
        <taxon>Cucujiformia</taxon>
        <taxon>Chrysomeloidea</taxon>
        <taxon>Cerambycidae</taxon>
        <taxon>Lamiinae</taxon>
        <taxon>Monochamini</taxon>
        <taxon>Molorchus</taxon>
    </lineage>
</organism>
<dbReference type="Proteomes" id="UP001162164">
    <property type="component" value="Unassembled WGS sequence"/>
</dbReference>
<feature type="compositionally biased region" description="Basic residues" evidence="1">
    <location>
        <begin position="388"/>
        <end position="399"/>
    </location>
</feature>
<feature type="compositionally biased region" description="Basic residues" evidence="1">
    <location>
        <begin position="1"/>
        <end position="12"/>
    </location>
</feature>
<name>A0ABQ9J6U6_9CUCU</name>
<dbReference type="EMBL" id="JAPWTJ010001184">
    <property type="protein sequence ID" value="KAJ8973388.1"/>
    <property type="molecule type" value="Genomic_DNA"/>
</dbReference>
<comment type="caution">
    <text evidence="2">The sequence shown here is derived from an EMBL/GenBank/DDBJ whole genome shotgun (WGS) entry which is preliminary data.</text>
</comment>
<feature type="compositionally biased region" description="Basic and acidic residues" evidence="1">
    <location>
        <begin position="361"/>
        <end position="387"/>
    </location>
</feature>
<proteinExistence type="predicted"/>
<evidence type="ECO:0000313" key="2">
    <source>
        <dbReference type="EMBL" id="KAJ8973388.1"/>
    </source>
</evidence>
<accession>A0ABQ9J6U6</accession>
<protein>
    <submittedName>
        <fullName evidence="2">Uncharacterized protein</fullName>
    </submittedName>
</protein>
<sequence length="399" mass="45941">MENTPSKRKLSIKRTNISLEDPTGNDFEDKSFLESENGDSPVHIACTQEGANNFDVVWDWNSPQAKQAPKRKQNRFITRSPKIPLKRHPSNNNMQNFEKLREELLSLREEISVPDNEDCLVLSPLQESEYKNIRDFENVKTANKLPEISNSQNCYDDLFNDDVDEQLVLCSQRIEAFINLEYGKSNVPCAKPSNDAKISSRQYNFTNNIKSAADNNLHIPDMNHVNVPGSISSDNKTTENYCKTGDDSFGRVLDEFKLESNESFMATVMKTEDTVNKRQSTEKKIKLARTNSENQYNTLPQTTTKFEFSRTRSFDLTLLEDTKDKIPQSKLDEIERKRLEALAKLEAKRKQGPSNIPVKCTPEEIEQKRQQALAKREAKRQQELIERKKARGTKKVRDE</sequence>
<reference evidence="2" key="1">
    <citation type="journal article" date="2023" name="Insect Mol. Biol.">
        <title>Genome sequencing provides insights into the evolution of gene families encoding plant cell wall-degrading enzymes in longhorned beetles.</title>
        <authorList>
            <person name="Shin N.R."/>
            <person name="Okamura Y."/>
            <person name="Kirsch R."/>
            <person name="Pauchet Y."/>
        </authorList>
    </citation>
    <scope>NUCLEOTIDE SEQUENCE</scope>
    <source>
        <strain evidence="2">MMC_N1</strain>
    </source>
</reference>
<evidence type="ECO:0000313" key="3">
    <source>
        <dbReference type="Proteomes" id="UP001162164"/>
    </source>
</evidence>
<evidence type="ECO:0000256" key="1">
    <source>
        <dbReference type="SAM" id="MobiDB-lite"/>
    </source>
</evidence>
<feature type="region of interest" description="Disordered" evidence="1">
    <location>
        <begin position="348"/>
        <end position="399"/>
    </location>
</feature>
<gene>
    <name evidence="2" type="ORF">NQ317_012104</name>
</gene>